<dbReference type="PROSITE" id="PS50110">
    <property type="entry name" value="RESPONSE_REGULATORY"/>
    <property type="match status" value="1"/>
</dbReference>
<dbReference type="InterPro" id="IPR001789">
    <property type="entry name" value="Sig_transdc_resp-reg_receiver"/>
</dbReference>
<dbReference type="Pfam" id="PF00486">
    <property type="entry name" value="Trans_reg_C"/>
    <property type="match status" value="1"/>
</dbReference>
<dbReference type="RefSeq" id="WP_132417775.1">
    <property type="nucleotide sequence ID" value="NZ_SKFG01000008.1"/>
</dbReference>
<evidence type="ECO:0000313" key="10">
    <source>
        <dbReference type="EMBL" id="TCZ77691.1"/>
    </source>
</evidence>
<dbReference type="GO" id="GO:0005829">
    <property type="term" value="C:cytosol"/>
    <property type="evidence" value="ECO:0007669"/>
    <property type="project" value="TreeGrafter"/>
</dbReference>
<dbReference type="GO" id="GO:0000976">
    <property type="term" value="F:transcription cis-regulatory region binding"/>
    <property type="evidence" value="ECO:0007669"/>
    <property type="project" value="TreeGrafter"/>
</dbReference>
<dbReference type="PANTHER" id="PTHR48111:SF1">
    <property type="entry name" value="TWO-COMPONENT RESPONSE REGULATOR ORR33"/>
    <property type="match status" value="1"/>
</dbReference>
<dbReference type="GO" id="GO:0006355">
    <property type="term" value="P:regulation of DNA-templated transcription"/>
    <property type="evidence" value="ECO:0007669"/>
    <property type="project" value="InterPro"/>
</dbReference>
<evidence type="ECO:0000256" key="5">
    <source>
        <dbReference type="ARBA" id="ARBA00023163"/>
    </source>
</evidence>
<dbReference type="PROSITE" id="PS51755">
    <property type="entry name" value="OMPR_PHOB"/>
    <property type="match status" value="1"/>
</dbReference>
<reference evidence="10 11" key="1">
    <citation type="submission" date="2019-03" db="EMBL/GenBank/DDBJ databases">
        <authorList>
            <person name="Kim M.K.M."/>
        </authorList>
    </citation>
    <scope>NUCLEOTIDE SEQUENCE [LARGE SCALE GENOMIC DNA]</scope>
    <source>
        <strain evidence="10 11">18JY21-1</strain>
    </source>
</reference>
<dbReference type="CDD" id="cd17574">
    <property type="entry name" value="REC_OmpR"/>
    <property type="match status" value="1"/>
</dbReference>
<keyword evidence="1 6" id="KW-0597">Phosphoprotein</keyword>
<dbReference type="AlphaFoldDB" id="A0A4R4EHD6"/>
<dbReference type="EMBL" id="SKFG01000008">
    <property type="protein sequence ID" value="TCZ77691.1"/>
    <property type="molecule type" value="Genomic_DNA"/>
</dbReference>
<comment type="caution">
    <text evidence="10">The sequence shown here is derived from an EMBL/GenBank/DDBJ whole genome shotgun (WGS) entry which is preliminary data.</text>
</comment>
<dbReference type="Gene3D" id="3.40.50.2300">
    <property type="match status" value="1"/>
</dbReference>
<evidence type="ECO:0000259" key="8">
    <source>
        <dbReference type="PROSITE" id="PS50110"/>
    </source>
</evidence>
<dbReference type="SMART" id="SM00448">
    <property type="entry name" value="REC"/>
    <property type="match status" value="1"/>
</dbReference>
<dbReference type="InterPro" id="IPR001867">
    <property type="entry name" value="OmpR/PhoB-type_DNA-bd"/>
</dbReference>
<dbReference type="SUPFAM" id="SSF52172">
    <property type="entry name" value="CheY-like"/>
    <property type="match status" value="1"/>
</dbReference>
<name>A0A4R4EHD6_9BACL</name>
<evidence type="ECO:0000256" key="2">
    <source>
        <dbReference type="ARBA" id="ARBA00023012"/>
    </source>
</evidence>
<keyword evidence="5" id="KW-0804">Transcription</keyword>
<feature type="modified residue" description="4-aspartylphosphate" evidence="6">
    <location>
        <position position="54"/>
    </location>
</feature>
<dbReference type="Pfam" id="PF00072">
    <property type="entry name" value="Response_reg"/>
    <property type="match status" value="1"/>
</dbReference>
<feature type="domain" description="OmpR/PhoB-type" evidence="9">
    <location>
        <begin position="131"/>
        <end position="230"/>
    </location>
</feature>
<accession>A0A4R4EHD6</accession>
<dbReference type="InterPro" id="IPR016032">
    <property type="entry name" value="Sig_transdc_resp-reg_C-effctor"/>
</dbReference>
<evidence type="ECO:0000256" key="7">
    <source>
        <dbReference type="PROSITE-ProRule" id="PRU01091"/>
    </source>
</evidence>
<gene>
    <name evidence="10" type="ORF">E0485_09410</name>
</gene>
<dbReference type="CDD" id="cd00383">
    <property type="entry name" value="trans_reg_C"/>
    <property type="match status" value="1"/>
</dbReference>
<dbReference type="SUPFAM" id="SSF46894">
    <property type="entry name" value="C-terminal effector domain of the bipartite response regulators"/>
    <property type="match status" value="1"/>
</dbReference>
<sequence>MSEGTILVVEDDREIGEIIVLYLEKSGFKVIIAADGEQAIRLFAEEQPDLLLLDVMLPDMSGIEICKEVRKQSDVPIIYLSCKQDAEDIIEALQEGGDDYLTKPFNPAVLATQVKDKLLRMKGKYVSQDDRYTLKCNKIEVNLLSYDTYVDGRLVQLLDREVQLLIYFMQHPDRICSIDELRQQIWGHDSLSGEAAVIVQISNLRKKIESDPSQPKYIVTVRGEGYKFRG</sequence>
<feature type="DNA-binding region" description="OmpR/PhoB-type" evidence="7">
    <location>
        <begin position="131"/>
        <end position="230"/>
    </location>
</feature>
<protein>
    <submittedName>
        <fullName evidence="10">Response regulator transcription factor</fullName>
    </submittedName>
</protein>
<organism evidence="10 11">
    <name type="scientific">Paenibacillus albiflavus</name>
    <dbReference type="NCBI Taxonomy" id="2545760"/>
    <lineage>
        <taxon>Bacteria</taxon>
        <taxon>Bacillati</taxon>
        <taxon>Bacillota</taxon>
        <taxon>Bacilli</taxon>
        <taxon>Bacillales</taxon>
        <taxon>Paenibacillaceae</taxon>
        <taxon>Paenibacillus</taxon>
    </lineage>
</organism>
<dbReference type="SMART" id="SM00862">
    <property type="entry name" value="Trans_reg_C"/>
    <property type="match status" value="1"/>
</dbReference>
<keyword evidence="4 7" id="KW-0238">DNA-binding</keyword>
<dbReference type="OrthoDB" id="9790442at2"/>
<evidence type="ECO:0000259" key="9">
    <source>
        <dbReference type="PROSITE" id="PS51755"/>
    </source>
</evidence>
<feature type="domain" description="Response regulatory" evidence="8">
    <location>
        <begin position="5"/>
        <end position="118"/>
    </location>
</feature>
<dbReference type="PANTHER" id="PTHR48111">
    <property type="entry name" value="REGULATOR OF RPOS"/>
    <property type="match status" value="1"/>
</dbReference>
<evidence type="ECO:0000313" key="11">
    <source>
        <dbReference type="Proteomes" id="UP000295418"/>
    </source>
</evidence>
<evidence type="ECO:0000256" key="3">
    <source>
        <dbReference type="ARBA" id="ARBA00023015"/>
    </source>
</evidence>
<evidence type="ECO:0000256" key="1">
    <source>
        <dbReference type="ARBA" id="ARBA00022553"/>
    </source>
</evidence>
<evidence type="ECO:0000256" key="6">
    <source>
        <dbReference type="PROSITE-ProRule" id="PRU00169"/>
    </source>
</evidence>
<dbReference type="InterPro" id="IPR039420">
    <property type="entry name" value="WalR-like"/>
</dbReference>
<dbReference type="GO" id="GO:0032993">
    <property type="term" value="C:protein-DNA complex"/>
    <property type="evidence" value="ECO:0007669"/>
    <property type="project" value="TreeGrafter"/>
</dbReference>
<dbReference type="InterPro" id="IPR036388">
    <property type="entry name" value="WH-like_DNA-bd_sf"/>
</dbReference>
<dbReference type="Gene3D" id="1.10.10.10">
    <property type="entry name" value="Winged helix-like DNA-binding domain superfamily/Winged helix DNA-binding domain"/>
    <property type="match status" value="1"/>
</dbReference>
<keyword evidence="3" id="KW-0805">Transcription regulation</keyword>
<evidence type="ECO:0000256" key="4">
    <source>
        <dbReference type="ARBA" id="ARBA00023125"/>
    </source>
</evidence>
<dbReference type="GO" id="GO:0000156">
    <property type="term" value="F:phosphorelay response regulator activity"/>
    <property type="evidence" value="ECO:0007669"/>
    <property type="project" value="TreeGrafter"/>
</dbReference>
<keyword evidence="11" id="KW-1185">Reference proteome</keyword>
<proteinExistence type="predicted"/>
<dbReference type="FunFam" id="3.40.50.2300:FF:000001">
    <property type="entry name" value="DNA-binding response regulator PhoB"/>
    <property type="match status" value="1"/>
</dbReference>
<dbReference type="Proteomes" id="UP000295418">
    <property type="component" value="Unassembled WGS sequence"/>
</dbReference>
<keyword evidence="2" id="KW-0902">Two-component regulatory system</keyword>
<dbReference type="InterPro" id="IPR011006">
    <property type="entry name" value="CheY-like_superfamily"/>
</dbReference>